<dbReference type="Proteomes" id="UP001500751">
    <property type="component" value="Unassembled WGS sequence"/>
</dbReference>
<name>A0ABN2TK52_9ACTN</name>
<dbReference type="PANTHER" id="PTHR30032">
    <property type="entry name" value="N-ACETYLMURAMOYL-L-ALANINE AMIDASE-RELATED"/>
    <property type="match status" value="1"/>
</dbReference>
<dbReference type="InterPro" id="IPR017853">
    <property type="entry name" value="GH"/>
</dbReference>
<sequence length="617" mass="62788">MNRIRLTASAVAASSLGSLGLAGIGASSAHAAIAPTTAFSGKGFDVCNAPSDAQMDDWYAHSPYRGVGVYIGGSHYACGSAAAPSGGYTPDWVQHQAATGWGMWAIYAGKQGPDLIAAGANPQALGAADGADAVKQAQTLGFGSGTTIFLDMEPYHEDATAQAVNTYIKAFAAGLSQSGYHLGVYGGSGNPATGHSVMSDIVADPSLSSVVAAVDIAGTTADQANFNATTNDPYVPAALWGKHQRIHQYFQNVSRKYGSTTLTVDENQVDLAPSAHVQFDPATKRAVRLAGNDRIGTAVATSQELWPNTTGDVNDFYAPGDKRPLAKTAVLTRSDYFYDALGGSALAAHLGGPLLLSSTAALDHATAQELTRTLPRGATVYLLGGEAALSSGVEKAVQNLGFATKRLSGSDRYATATAIASTMATDMRDSGGKPAVQRVLLATAQNFPDALAAGTAAGATPDTVLVLTNDAQMPAATASFLRTWASTPAGANVYPIGGAANSAAKTLGSAVPAGNLKLDTLVGKDRYATAALVARQFFGSTGTPHFYGLATGLNWADALSGGAAMGTLDGPLLLTDPKALPSSTRGFLNDEKAGGSIDTGLVFGGTAVITAPVFNSL</sequence>
<gene>
    <name evidence="3" type="ORF">GCM10009839_03310</name>
</gene>
<dbReference type="InterPro" id="IPR015020">
    <property type="entry name" value="Rv2525c-like_Glyco_Hydro-like"/>
</dbReference>
<dbReference type="Pfam" id="PF08924">
    <property type="entry name" value="Rv2525c_GlyHyd-like"/>
    <property type="match status" value="1"/>
</dbReference>
<dbReference type="Gene3D" id="3.20.20.80">
    <property type="entry name" value="Glycosidases"/>
    <property type="match status" value="1"/>
</dbReference>
<dbReference type="EMBL" id="BAAAQN010000002">
    <property type="protein sequence ID" value="GAA2012326.1"/>
    <property type="molecule type" value="Genomic_DNA"/>
</dbReference>
<proteinExistence type="predicted"/>
<dbReference type="Pfam" id="PF04122">
    <property type="entry name" value="CW_binding_2"/>
    <property type="match status" value="3"/>
</dbReference>
<accession>A0ABN2TK52</accession>
<dbReference type="InterPro" id="IPR051922">
    <property type="entry name" value="Bact_Sporulation_Assoc"/>
</dbReference>
<dbReference type="PANTHER" id="PTHR30032:SF8">
    <property type="entry name" value="GERMINATION-SPECIFIC N-ACETYLMURAMOYL-L-ALANINE AMIDASE"/>
    <property type="match status" value="1"/>
</dbReference>
<evidence type="ECO:0000256" key="1">
    <source>
        <dbReference type="SAM" id="SignalP"/>
    </source>
</evidence>
<reference evidence="3 4" key="1">
    <citation type="journal article" date="2019" name="Int. J. Syst. Evol. Microbiol.">
        <title>The Global Catalogue of Microorganisms (GCM) 10K type strain sequencing project: providing services to taxonomists for standard genome sequencing and annotation.</title>
        <authorList>
            <consortium name="The Broad Institute Genomics Platform"/>
            <consortium name="The Broad Institute Genome Sequencing Center for Infectious Disease"/>
            <person name="Wu L."/>
            <person name="Ma J."/>
        </authorList>
    </citation>
    <scope>NUCLEOTIDE SEQUENCE [LARGE SCALE GENOMIC DNA]</scope>
    <source>
        <strain evidence="3 4">JCM 16014</strain>
    </source>
</reference>
<dbReference type="RefSeq" id="WP_344663654.1">
    <property type="nucleotide sequence ID" value="NZ_BAAAQN010000002.1"/>
</dbReference>
<comment type="caution">
    <text evidence="3">The sequence shown here is derived from an EMBL/GenBank/DDBJ whole genome shotgun (WGS) entry which is preliminary data.</text>
</comment>
<protein>
    <recommendedName>
        <fullName evidence="2">Rv2525c-like glycoside hydrolase-like domain-containing protein</fullName>
    </recommendedName>
</protein>
<organism evidence="3 4">
    <name type="scientific">Catenulispora yoronensis</name>
    <dbReference type="NCBI Taxonomy" id="450799"/>
    <lineage>
        <taxon>Bacteria</taxon>
        <taxon>Bacillati</taxon>
        <taxon>Actinomycetota</taxon>
        <taxon>Actinomycetes</taxon>
        <taxon>Catenulisporales</taxon>
        <taxon>Catenulisporaceae</taxon>
        <taxon>Catenulispora</taxon>
    </lineage>
</organism>
<feature type="domain" description="Rv2525c-like glycoside hydrolase-like" evidence="2">
    <location>
        <begin position="57"/>
        <end position="269"/>
    </location>
</feature>
<keyword evidence="4" id="KW-1185">Reference proteome</keyword>
<evidence type="ECO:0000259" key="2">
    <source>
        <dbReference type="Pfam" id="PF08924"/>
    </source>
</evidence>
<feature type="chain" id="PRO_5046572424" description="Rv2525c-like glycoside hydrolase-like domain-containing protein" evidence="1">
    <location>
        <begin position="32"/>
        <end position="617"/>
    </location>
</feature>
<dbReference type="SUPFAM" id="SSF51445">
    <property type="entry name" value="(Trans)glycosidases"/>
    <property type="match status" value="1"/>
</dbReference>
<keyword evidence="1" id="KW-0732">Signal</keyword>
<dbReference type="InterPro" id="IPR007253">
    <property type="entry name" value="Cell_wall-bd_2"/>
</dbReference>
<feature type="signal peptide" evidence="1">
    <location>
        <begin position="1"/>
        <end position="31"/>
    </location>
</feature>
<evidence type="ECO:0000313" key="4">
    <source>
        <dbReference type="Proteomes" id="UP001500751"/>
    </source>
</evidence>
<dbReference type="Gene3D" id="3.40.50.12090">
    <property type="match status" value="1"/>
</dbReference>
<evidence type="ECO:0000313" key="3">
    <source>
        <dbReference type="EMBL" id="GAA2012326.1"/>
    </source>
</evidence>